<proteinExistence type="predicted"/>
<dbReference type="InterPro" id="IPR016187">
    <property type="entry name" value="CTDL_fold"/>
</dbReference>
<dbReference type="SUPFAM" id="SSF56436">
    <property type="entry name" value="C-type lectin-like"/>
    <property type="match status" value="1"/>
</dbReference>
<dbReference type="PANTHER" id="PTHR23150">
    <property type="entry name" value="SULFATASE MODIFYING FACTOR 1, 2"/>
    <property type="match status" value="1"/>
</dbReference>
<dbReference type="GO" id="GO:0120147">
    <property type="term" value="F:formylglycine-generating oxidase activity"/>
    <property type="evidence" value="ECO:0007669"/>
    <property type="project" value="TreeGrafter"/>
</dbReference>
<feature type="domain" description="Sulfatase-modifying factor enzyme-like" evidence="1">
    <location>
        <begin position="46"/>
        <end position="293"/>
    </location>
</feature>
<dbReference type="InterPro" id="IPR005532">
    <property type="entry name" value="SUMF_dom"/>
</dbReference>
<dbReference type="InterPro" id="IPR042095">
    <property type="entry name" value="SUMF_sf"/>
</dbReference>
<dbReference type="Pfam" id="PF03781">
    <property type="entry name" value="FGE-sulfatase"/>
    <property type="match status" value="1"/>
</dbReference>
<dbReference type="InterPro" id="IPR051043">
    <property type="entry name" value="Sulfatase_Mod_Factor_Kinase"/>
</dbReference>
<comment type="caution">
    <text evidence="2">The sequence shown here is derived from an EMBL/GenBank/DDBJ whole genome shotgun (WGS) entry which is preliminary data.</text>
</comment>
<sequence>MVIQPSSKTLFKFDVITVDLHGEVCARTPQQISGWVEPLSETVALELVEIPAGEFWMGAPSSEEGWSATQAPPHRVCILKFAIARMPITQAQWAAVAALPKVQLRLEPEPGNWQIADHPVEQISWSEAVEFCDRLTALTQRLYRLPSEAEWEYACRAGTTTPFHFGPTISTDLANYSGIDWEYQGKVCSHGSYGQGKLGSDRRETTPAGSFQAANAFGLLDMHGNVREWCADVWHPDYTDAPTNGSAWLDAGQPNRRVVRGGSWNGGPRACRSAARAYADPERGMYDLGFRVVCEVRD</sequence>
<dbReference type="AlphaFoldDB" id="A0A7C3PIL2"/>
<dbReference type="Gene3D" id="3.90.1580.10">
    <property type="entry name" value="paralog of FGE (formylglycine-generating enzyme)"/>
    <property type="match status" value="1"/>
</dbReference>
<dbReference type="PANTHER" id="PTHR23150:SF19">
    <property type="entry name" value="FORMYLGLYCINE-GENERATING ENZYME"/>
    <property type="match status" value="1"/>
</dbReference>
<evidence type="ECO:0000313" key="2">
    <source>
        <dbReference type="EMBL" id="HFM98920.1"/>
    </source>
</evidence>
<dbReference type="EMBL" id="DSRU01000215">
    <property type="protein sequence ID" value="HFM98920.1"/>
    <property type="molecule type" value="Genomic_DNA"/>
</dbReference>
<evidence type="ECO:0000259" key="1">
    <source>
        <dbReference type="Pfam" id="PF03781"/>
    </source>
</evidence>
<organism evidence="2">
    <name type="scientific">Oscillatoriales cyanobacterium SpSt-418</name>
    <dbReference type="NCBI Taxonomy" id="2282169"/>
    <lineage>
        <taxon>Bacteria</taxon>
        <taxon>Bacillati</taxon>
        <taxon>Cyanobacteriota</taxon>
        <taxon>Cyanophyceae</taxon>
        <taxon>Oscillatoriophycideae</taxon>
        <taxon>Oscillatoriales</taxon>
    </lineage>
</organism>
<gene>
    <name evidence="2" type="ORF">ENR64_14415</name>
</gene>
<reference evidence="2" key="1">
    <citation type="journal article" date="2020" name="mSystems">
        <title>Genome- and Community-Level Interaction Insights into Carbon Utilization and Element Cycling Functions of Hydrothermarchaeota in Hydrothermal Sediment.</title>
        <authorList>
            <person name="Zhou Z."/>
            <person name="Liu Y."/>
            <person name="Xu W."/>
            <person name="Pan J."/>
            <person name="Luo Z.H."/>
            <person name="Li M."/>
        </authorList>
    </citation>
    <scope>NUCLEOTIDE SEQUENCE [LARGE SCALE GENOMIC DNA]</scope>
    <source>
        <strain evidence="2">SpSt-418</strain>
    </source>
</reference>
<protein>
    <submittedName>
        <fullName evidence="2">Formylglycine-generating enzyme family protein</fullName>
    </submittedName>
</protein>
<name>A0A7C3PIL2_9CYAN</name>
<accession>A0A7C3PIL2</accession>